<evidence type="ECO:0000256" key="2">
    <source>
        <dbReference type="SAM" id="MobiDB-lite"/>
    </source>
</evidence>
<dbReference type="OrthoDB" id="2895477at2759"/>
<comment type="caution">
    <text evidence="3">The sequence shown here is derived from an EMBL/GenBank/DDBJ whole genome shotgun (WGS) entry which is preliminary data.</text>
</comment>
<feature type="region of interest" description="Disordered" evidence="2">
    <location>
        <begin position="40"/>
        <end position="63"/>
    </location>
</feature>
<feature type="coiled-coil region" evidence="1">
    <location>
        <begin position="103"/>
        <end position="166"/>
    </location>
</feature>
<accession>A0A9P5PUM5</accession>
<reference evidence="3" key="1">
    <citation type="submission" date="2020-11" db="EMBL/GenBank/DDBJ databases">
        <authorList>
            <consortium name="DOE Joint Genome Institute"/>
            <person name="Ahrendt S."/>
            <person name="Riley R."/>
            <person name="Andreopoulos W."/>
            <person name="Labutti K."/>
            <person name="Pangilinan J."/>
            <person name="Ruiz-Duenas F.J."/>
            <person name="Barrasa J.M."/>
            <person name="Sanchez-Garcia M."/>
            <person name="Camarero S."/>
            <person name="Miyauchi S."/>
            <person name="Serrano A."/>
            <person name="Linde D."/>
            <person name="Babiker R."/>
            <person name="Drula E."/>
            <person name="Ayuso-Fernandez I."/>
            <person name="Pacheco R."/>
            <person name="Padilla G."/>
            <person name="Ferreira P."/>
            <person name="Barriuso J."/>
            <person name="Kellner H."/>
            <person name="Castanera R."/>
            <person name="Alfaro M."/>
            <person name="Ramirez L."/>
            <person name="Pisabarro A.G."/>
            <person name="Kuo A."/>
            <person name="Tritt A."/>
            <person name="Lipzen A."/>
            <person name="He G."/>
            <person name="Yan M."/>
            <person name="Ng V."/>
            <person name="Cullen D."/>
            <person name="Martin F."/>
            <person name="Rosso M.-N."/>
            <person name="Henrissat B."/>
            <person name="Hibbett D."/>
            <person name="Martinez A.T."/>
            <person name="Grigoriev I.V."/>
        </authorList>
    </citation>
    <scope>NUCLEOTIDE SEQUENCE</scope>
    <source>
        <strain evidence="3">AH 40177</strain>
    </source>
</reference>
<dbReference type="AlphaFoldDB" id="A0A9P5PUM5"/>
<dbReference type="EMBL" id="JADNRY010000048">
    <property type="protein sequence ID" value="KAF9069643.1"/>
    <property type="molecule type" value="Genomic_DNA"/>
</dbReference>
<name>A0A9P5PUM5_9AGAR</name>
<organism evidence="3 4">
    <name type="scientific">Rhodocollybia butyracea</name>
    <dbReference type="NCBI Taxonomy" id="206335"/>
    <lineage>
        <taxon>Eukaryota</taxon>
        <taxon>Fungi</taxon>
        <taxon>Dikarya</taxon>
        <taxon>Basidiomycota</taxon>
        <taxon>Agaricomycotina</taxon>
        <taxon>Agaricomycetes</taxon>
        <taxon>Agaricomycetidae</taxon>
        <taxon>Agaricales</taxon>
        <taxon>Marasmiineae</taxon>
        <taxon>Omphalotaceae</taxon>
        <taxon>Rhodocollybia</taxon>
    </lineage>
</organism>
<keyword evidence="1" id="KW-0175">Coiled coil</keyword>
<evidence type="ECO:0000313" key="3">
    <source>
        <dbReference type="EMBL" id="KAF9069643.1"/>
    </source>
</evidence>
<keyword evidence="4" id="KW-1185">Reference proteome</keyword>
<gene>
    <name evidence="3" type="ORF">BDP27DRAFT_1325120</name>
</gene>
<sequence>MLFEHNKLLVGRDSAMQEEISSLMTKSQADDWMRSVLEEELQRTRQSSQTAGPGSADKDFGNDNHSSISAHVCAPAITLEHQGPLRAQLVAVRDELHVARRCFEASETKCEELDNRVSSLQREMSQCLDSSALALEAERELRDEVSRTLEEENTRLRDELSRLLKSQRQKGLVNHIDYVPSIDPVANKANMETSSRKVDQISPAIICGEVQKITVDVRNTTLSPTVDDMPETALKVRRRERLLERQLRLSSSKKIARRRSSLRASRSVSPHSFASNTTFRSTCVNWHRQCEHISTHITNNSRARGSSYQ</sequence>
<proteinExistence type="predicted"/>
<dbReference type="Proteomes" id="UP000772434">
    <property type="component" value="Unassembled WGS sequence"/>
</dbReference>
<protein>
    <submittedName>
        <fullName evidence="3">Uncharacterized protein</fullName>
    </submittedName>
</protein>
<evidence type="ECO:0000256" key="1">
    <source>
        <dbReference type="SAM" id="Coils"/>
    </source>
</evidence>
<evidence type="ECO:0000313" key="4">
    <source>
        <dbReference type="Proteomes" id="UP000772434"/>
    </source>
</evidence>